<gene>
    <name evidence="2" type="ORF">LOD99_8781</name>
</gene>
<name>A0AAV7JFI1_9METZ</name>
<evidence type="ECO:0000256" key="1">
    <source>
        <dbReference type="SAM" id="MobiDB-lite"/>
    </source>
</evidence>
<dbReference type="PANTHER" id="PTHR45913:SF5">
    <property type="entry name" value="GENERAL TRANSCRIPTION FACTOR II-I REPEAT DOMAIN-CONTAINING PROTEIN 2A-LIKE PROTEIN"/>
    <property type="match status" value="1"/>
</dbReference>
<evidence type="ECO:0000313" key="2">
    <source>
        <dbReference type="EMBL" id="KAI6647515.1"/>
    </source>
</evidence>
<organism evidence="2 3">
    <name type="scientific">Oopsacas minuta</name>
    <dbReference type="NCBI Taxonomy" id="111878"/>
    <lineage>
        <taxon>Eukaryota</taxon>
        <taxon>Metazoa</taxon>
        <taxon>Porifera</taxon>
        <taxon>Hexactinellida</taxon>
        <taxon>Hexasterophora</taxon>
        <taxon>Lyssacinosida</taxon>
        <taxon>Leucopsacidae</taxon>
        <taxon>Oopsacas</taxon>
    </lineage>
</organism>
<dbReference type="Proteomes" id="UP001165289">
    <property type="component" value="Unassembled WGS sequence"/>
</dbReference>
<accession>A0AAV7JFI1</accession>
<comment type="caution">
    <text evidence="2">The sequence shown here is derived from an EMBL/GenBank/DDBJ whole genome shotgun (WGS) entry which is preliminary data.</text>
</comment>
<feature type="region of interest" description="Disordered" evidence="1">
    <location>
        <begin position="1"/>
        <end position="20"/>
    </location>
</feature>
<dbReference type="EMBL" id="JAKMXF010000342">
    <property type="protein sequence ID" value="KAI6647515.1"/>
    <property type="molecule type" value="Genomic_DNA"/>
</dbReference>
<dbReference type="PANTHER" id="PTHR45913">
    <property type="entry name" value="EPM2A-INTERACTING PROTEIN 1"/>
    <property type="match status" value="1"/>
</dbReference>
<sequence>MVEKTSLSSQTVAKKSGRPSTNIQNTLIKRLGPCQFYSLAIDESTDVCDTAQFAIFIRRVTKGFEVVEELLDLCPIKGTTGQDIFDEVNMKR</sequence>
<keyword evidence="3" id="KW-1185">Reference proteome</keyword>
<dbReference type="AlphaFoldDB" id="A0AAV7JFI1"/>
<protein>
    <submittedName>
        <fullName evidence="2">General transcription factor II-I repeat domain-containing protein 2A-like</fullName>
    </submittedName>
</protein>
<proteinExistence type="predicted"/>
<evidence type="ECO:0000313" key="3">
    <source>
        <dbReference type="Proteomes" id="UP001165289"/>
    </source>
</evidence>
<reference evidence="2 3" key="1">
    <citation type="journal article" date="2023" name="BMC Biol.">
        <title>The compact genome of the sponge Oopsacas minuta (Hexactinellida) is lacking key metazoan core genes.</title>
        <authorList>
            <person name="Santini S."/>
            <person name="Schenkelaars Q."/>
            <person name="Jourda C."/>
            <person name="Duchesne M."/>
            <person name="Belahbib H."/>
            <person name="Rocher C."/>
            <person name="Selva M."/>
            <person name="Riesgo A."/>
            <person name="Vervoort M."/>
            <person name="Leys S.P."/>
            <person name="Kodjabachian L."/>
            <person name="Le Bivic A."/>
            <person name="Borchiellini C."/>
            <person name="Claverie J.M."/>
            <person name="Renard E."/>
        </authorList>
    </citation>
    <scope>NUCLEOTIDE SEQUENCE [LARGE SCALE GENOMIC DNA]</scope>
    <source>
        <strain evidence="2">SPO-2</strain>
    </source>
</reference>